<keyword evidence="4" id="KW-0274">FAD</keyword>
<comment type="similarity">
    <text evidence="2">Belongs to the FAD-binding monooxygenase family.</text>
</comment>
<dbReference type="PANTHER" id="PTHR42877:SF10">
    <property type="entry name" value="L-ORNITHINE N(5)-OXYGENASE"/>
    <property type="match status" value="1"/>
</dbReference>
<dbReference type="InterPro" id="IPR020946">
    <property type="entry name" value="Flavin_mOase-like"/>
</dbReference>
<comment type="caution">
    <text evidence="6">The sequence shown here is derived from an EMBL/GenBank/DDBJ whole genome shotgun (WGS) entry which is preliminary data.</text>
</comment>
<dbReference type="AlphaFoldDB" id="A0A364L7F5"/>
<dbReference type="EMBL" id="MIKG01000016">
    <property type="protein sequence ID" value="RAO71760.1"/>
    <property type="molecule type" value="Genomic_DNA"/>
</dbReference>
<evidence type="ECO:0000256" key="5">
    <source>
        <dbReference type="ARBA" id="ARBA00023002"/>
    </source>
</evidence>
<dbReference type="OrthoDB" id="74360at2759"/>
<gene>
    <name evidence="6" type="ORF">BHQ10_007772</name>
</gene>
<keyword evidence="7" id="KW-1185">Reference proteome</keyword>
<protein>
    <submittedName>
        <fullName evidence="6">Uncharacterized protein</fullName>
    </submittedName>
</protein>
<name>A0A364L7F5_TALAM</name>
<dbReference type="RefSeq" id="XP_040736275.1">
    <property type="nucleotide sequence ID" value="XM_040880504.1"/>
</dbReference>
<comment type="cofactor">
    <cofactor evidence="1">
        <name>FAD</name>
        <dbReference type="ChEBI" id="CHEBI:57692"/>
    </cofactor>
</comment>
<evidence type="ECO:0000256" key="1">
    <source>
        <dbReference type="ARBA" id="ARBA00001974"/>
    </source>
</evidence>
<dbReference type="Proteomes" id="UP000249363">
    <property type="component" value="Unassembled WGS sequence"/>
</dbReference>
<evidence type="ECO:0000313" key="7">
    <source>
        <dbReference type="Proteomes" id="UP000249363"/>
    </source>
</evidence>
<dbReference type="Pfam" id="PF00743">
    <property type="entry name" value="FMO-like"/>
    <property type="match status" value="1"/>
</dbReference>
<sequence>MAAQTRDHDCKPFESYSIPSYSQVACVGTGLSAIALGATLKRWYNFDDIRFFDRQDDCGGTWYINSYPGCACDVPSALYSFSFASNPSWTKLYPENSEIKKYEDDVVKQYGLREKMSFRTEVKKCVWRDDANRWLLFLLDLDSGKSSTHECQILFAATGQLIEPRPCDITGTSSFEGHLFHSARWDHSVDLKGKNVVIVGNGCTAAQIVPAIVKQTKSLTQVIRSKHWVLPAVNFTYPKVLTWIFRYVPFTMKLHRFHIFLLAEKDFLLFPMTKAAARLRAKRQKEAEKYMRDTAPAKYHQNLIPDFDIGCKRRIYDPGYLKSLSSKNFQLKETKITEILPNGVRTPEGIIPADVVVLATGFKTNSFIPYMTVRGINGTIQDHWEQYDGPEAYNCSAMSGFPNFFILLGPNSATGHTSALMAAENSINYALRILKPVLRGEAASVDLKQKAEDDYVYKVQGALRERIWNAGCASWYLNEKKWNAMSYPWSQFHYWYRSTFPVWSDWKVKMARKPSTRHPSSKVLLIVIGITAGLLLKGYQPNSNALLQPVQF</sequence>
<keyword evidence="3" id="KW-0285">Flavoprotein</keyword>
<reference evidence="6 7" key="1">
    <citation type="journal article" date="2017" name="Biotechnol. Biofuels">
        <title>Differential beta-glucosidase expression as a function of carbon source availability in Talaromyces amestolkiae: a genomic and proteomic approach.</title>
        <authorList>
            <person name="de Eugenio L.I."/>
            <person name="Mendez-Liter J.A."/>
            <person name="Nieto-Dominguez M."/>
            <person name="Alonso L."/>
            <person name="Gil-Munoz J."/>
            <person name="Barriuso J."/>
            <person name="Prieto A."/>
            <person name="Martinez M.J."/>
        </authorList>
    </citation>
    <scope>NUCLEOTIDE SEQUENCE [LARGE SCALE GENOMIC DNA]</scope>
    <source>
        <strain evidence="6 7">CIB</strain>
    </source>
</reference>
<dbReference type="InterPro" id="IPR036188">
    <property type="entry name" value="FAD/NAD-bd_sf"/>
</dbReference>
<dbReference type="GO" id="GO:0050661">
    <property type="term" value="F:NADP binding"/>
    <property type="evidence" value="ECO:0007669"/>
    <property type="project" value="InterPro"/>
</dbReference>
<keyword evidence="5" id="KW-0560">Oxidoreductase</keyword>
<accession>A0A364L7F5</accession>
<evidence type="ECO:0000256" key="3">
    <source>
        <dbReference type="ARBA" id="ARBA00022630"/>
    </source>
</evidence>
<organism evidence="6 7">
    <name type="scientific">Talaromyces amestolkiae</name>
    <dbReference type="NCBI Taxonomy" id="1196081"/>
    <lineage>
        <taxon>Eukaryota</taxon>
        <taxon>Fungi</taxon>
        <taxon>Dikarya</taxon>
        <taxon>Ascomycota</taxon>
        <taxon>Pezizomycotina</taxon>
        <taxon>Eurotiomycetes</taxon>
        <taxon>Eurotiomycetidae</taxon>
        <taxon>Eurotiales</taxon>
        <taxon>Trichocomaceae</taxon>
        <taxon>Talaromyces</taxon>
        <taxon>Talaromyces sect. Talaromyces</taxon>
    </lineage>
</organism>
<evidence type="ECO:0000256" key="4">
    <source>
        <dbReference type="ARBA" id="ARBA00022827"/>
    </source>
</evidence>
<dbReference type="GO" id="GO:0050660">
    <property type="term" value="F:flavin adenine dinucleotide binding"/>
    <property type="evidence" value="ECO:0007669"/>
    <property type="project" value="InterPro"/>
</dbReference>
<dbReference type="InterPro" id="IPR051209">
    <property type="entry name" value="FAD-bind_Monooxygenase_sf"/>
</dbReference>
<dbReference type="GO" id="GO:0004499">
    <property type="term" value="F:N,N-dimethylaniline monooxygenase activity"/>
    <property type="evidence" value="ECO:0007669"/>
    <property type="project" value="InterPro"/>
</dbReference>
<dbReference type="SUPFAM" id="SSF51905">
    <property type="entry name" value="FAD/NAD(P)-binding domain"/>
    <property type="match status" value="2"/>
</dbReference>
<dbReference type="GeneID" id="63796987"/>
<dbReference type="PANTHER" id="PTHR42877">
    <property type="entry name" value="L-ORNITHINE N(5)-MONOOXYGENASE-RELATED"/>
    <property type="match status" value="1"/>
</dbReference>
<evidence type="ECO:0000256" key="2">
    <source>
        <dbReference type="ARBA" id="ARBA00010139"/>
    </source>
</evidence>
<evidence type="ECO:0000313" key="6">
    <source>
        <dbReference type="EMBL" id="RAO71760.1"/>
    </source>
</evidence>
<proteinExistence type="inferred from homology"/>
<dbReference type="Gene3D" id="3.50.50.60">
    <property type="entry name" value="FAD/NAD(P)-binding domain"/>
    <property type="match status" value="2"/>
</dbReference>